<dbReference type="InterPro" id="IPR023292">
    <property type="entry name" value="NTP_PyroPHydrolase-like_dom_sf"/>
</dbReference>
<dbReference type="CDD" id="cd11545">
    <property type="entry name" value="NTP-PPase_YP_001813558"/>
    <property type="match status" value="1"/>
</dbReference>
<reference evidence="1" key="1">
    <citation type="journal article" date="1997" name="Proc. Natl. Acad. Sci. U.S.A.">
        <title>Experimental surgery to create subgenomes of Bacillus subtilis 168.</title>
        <authorList>
            <person name="Itaya M."/>
            <person name="Tanaka T."/>
        </authorList>
    </citation>
    <scope>NUCLEOTIDE SEQUENCE</scope>
    <source>
        <strain evidence="1">IAM 11631</strain>
        <plasmid evidence="1">pLS32</plasmid>
    </source>
</reference>
<dbReference type="EMBL" id="AB615353">
    <property type="protein sequence ID" value="BAJ77018.1"/>
    <property type="molecule type" value="Genomic_DNA"/>
</dbReference>
<proteinExistence type="predicted"/>
<dbReference type="InterPro" id="IPR021130">
    <property type="entry name" value="PRib-ATP_PPHydrolase-like"/>
</dbReference>
<accession>E9RJC3</accession>
<name>E9RJC3_BACNA</name>
<evidence type="ECO:0008006" key="2">
    <source>
        <dbReference type="Google" id="ProtNLM"/>
    </source>
</evidence>
<dbReference type="Pfam" id="PF01503">
    <property type="entry name" value="PRA-PH"/>
    <property type="match status" value="1"/>
</dbReference>
<dbReference type="AlphaFoldDB" id="E9RJC3"/>
<dbReference type="Gene3D" id="1.10.3420.10">
    <property type="entry name" value="putative ntp pyrophosphohydrolase like domain"/>
    <property type="match status" value="1"/>
</dbReference>
<organism evidence="1">
    <name type="scientific">Bacillus subtilis subsp. natto</name>
    <dbReference type="NCBI Taxonomy" id="86029"/>
    <lineage>
        <taxon>Bacteria</taxon>
        <taxon>Bacillati</taxon>
        <taxon>Bacillota</taxon>
        <taxon>Bacilli</taxon>
        <taxon>Bacillales</taxon>
        <taxon>Bacillaceae</taxon>
        <taxon>Bacillus</taxon>
    </lineage>
</organism>
<keyword evidence="1" id="KW-0614">Plasmid</keyword>
<reference evidence="1" key="2">
    <citation type="submission" date="2011-02" db="EMBL/GenBank/DDBJ databases">
        <title>Genetic factors for stable replication of pLS32 in Bacillus subtilis.</title>
        <authorList>
            <person name="Itaya M."/>
        </authorList>
    </citation>
    <scope>NUCLEOTIDE SEQUENCE</scope>
    <source>
        <strain evidence="1">IAM 11631</strain>
        <plasmid evidence="1">pLS32</plasmid>
    </source>
</reference>
<geneLocation type="plasmid" evidence="1">
    <name>pLS32</name>
</geneLocation>
<evidence type="ECO:0000313" key="1">
    <source>
        <dbReference type="EMBL" id="BAJ77018.1"/>
    </source>
</evidence>
<protein>
    <recommendedName>
        <fullName evidence="2">HAD family hydrolase</fullName>
    </recommendedName>
</protein>
<sequence length="174" mass="19474">MEKAKGLDYAKSQVEEFHRAFYHPISEKPTPIPEDVSLARTIWTAEELVEFLYATAGGNKTKFYGLVTELIRGIIAAESKVIKKGPVEDILVDQMDALTDVNYFVQGSFVVAGVKPQPLFDIVQDANMAKLFPDGKPRYDLGNSGKILKPEGWQPPEPKIKAEIENQIKKSEEH</sequence>